<evidence type="ECO:0000313" key="2">
    <source>
        <dbReference type="EMBL" id="UQC76127.1"/>
    </source>
</evidence>
<proteinExistence type="predicted"/>
<keyword evidence="3" id="KW-1185">Reference proteome</keyword>
<gene>
    <name evidence="2" type="ORF">CLUP02_17638</name>
</gene>
<dbReference type="EMBL" id="CP019472">
    <property type="protein sequence ID" value="UQC76127.1"/>
    <property type="molecule type" value="Genomic_DNA"/>
</dbReference>
<feature type="region of interest" description="Disordered" evidence="1">
    <location>
        <begin position="1"/>
        <end position="40"/>
    </location>
</feature>
<evidence type="ECO:0000313" key="3">
    <source>
        <dbReference type="Proteomes" id="UP000830671"/>
    </source>
</evidence>
<organism evidence="2 3">
    <name type="scientific">Colletotrichum lupini</name>
    <dbReference type="NCBI Taxonomy" id="145971"/>
    <lineage>
        <taxon>Eukaryota</taxon>
        <taxon>Fungi</taxon>
        <taxon>Dikarya</taxon>
        <taxon>Ascomycota</taxon>
        <taxon>Pezizomycotina</taxon>
        <taxon>Sordariomycetes</taxon>
        <taxon>Hypocreomycetidae</taxon>
        <taxon>Glomerellales</taxon>
        <taxon>Glomerellaceae</taxon>
        <taxon>Colletotrichum</taxon>
        <taxon>Colletotrichum acutatum species complex</taxon>
    </lineage>
</organism>
<dbReference type="KEGG" id="clup:CLUP02_17638"/>
<dbReference type="Proteomes" id="UP000830671">
    <property type="component" value="Chromosome 10"/>
</dbReference>
<name>A0A9Q8SGM0_9PEZI</name>
<reference evidence="2" key="1">
    <citation type="journal article" date="2021" name="Mol. Plant Microbe Interact.">
        <title>Complete Genome Sequence of the Plant-Pathogenic Fungus Colletotrichum lupini.</title>
        <authorList>
            <person name="Baroncelli R."/>
            <person name="Pensec F."/>
            <person name="Da Lio D."/>
            <person name="Boufleur T."/>
            <person name="Vicente I."/>
            <person name="Sarrocco S."/>
            <person name="Picot A."/>
            <person name="Baraldi E."/>
            <person name="Sukno S."/>
            <person name="Thon M."/>
            <person name="Le Floch G."/>
        </authorList>
    </citation>
    <scope>NUCLEOTIDE SEQUENCE</scope>
    <source>
        <strain evidence="2">IMI 504893</strain>
    </source>
</reference>
<protein>
    <submittedName>
        <fullName evidence="2">Uncharacterized protein</fullName>
    </submittedName>
</protein>
<dbReference type="GeneID" id="73351556"/>
<evidence type="ECO:0000256" key="1">
    <source>
        <dbReference type="SAM" id="MobiDB-lite"/>
    </source>
</evidence>
<accession>A0A9Q8SGM0</accession>
<sequence>MDAGRAAGFGVASKMPANANYDADTQRQSNSNKPVQLASALSSLSAHQDCRQEEVKPNLQTCTFPTSGPTSISKLGMESWIPWQLPGVDAPAILGTETHLPPGGFLYSLSTIPGHSR</sequence>
<dbReference type="RefSeq" id="XP_049137770.1">
    <property type="nucleotide sequence ID" value="XM_049296546.1"/>
</dbReference>
<dbReference type="AlphaFoldDB" id="A0A9Q8SGM0"/>